<feature type="signal peptide" evidence="8">
    <location>
        <begin position="1"/>
        <end position="21"/>
    </location>
</feature>
<evidence type="ECO:0000256" key="4">
    <source>
        <dbReference type="ARBA" id="ARBA00022452"/>
    </source>
</evidence>
<evidence type="ECO:0000256" key="1">
    <source>
        <dbReference type="ARBA" id="ARBA00004442"/>
    </source>
</evidence>
<keyword evidence="8" id="KW-0732">Signal</keyword>
<accession>A0A4R1S014</accession>
<keyword evidence="4" id="KW-1134">Transmembrane beta strand</keyword>
<evidence type="ECO:0000256" key="3">
    <source>
        <dbReference type="ARBA" id="ARBA00022448"/>
    </source>
</evidence>
<comment type="caution">
    <text evidence="9">The sequence shown here is derived from an EMBL/GenBank/DDBJ whole genome shotgun (WGS) entry which is preliminary data.</text>
</comment>
<dbReference type="EMBL" id="SLUN01000006">
    <property type="protein sequence ID" value="TCL72396.1"/>
    <property type="molecule type" value="Genomic_DNA"/>
</dbReference>
<comment type="subcellular location">
    <subcellularLocation>
        <location evidence="1">Cell outer membrane</location>
    </subcellularLocation>
</comment>
<feature type="chain" id="PRO_5020333413" evidence="8">
    <location>
        <begin position="22"/>
        <end position="417"/>
    </location>
</feature>
<evidence type="ECO:0000256" key="2">
    <source>
        <dbReference type="ARBA" id="ARBA00007613"/>
    </source>
</evidence>
<evidence type="ECO:0000313" key="9">
    <source>
        <dbReference type="EMBL" id="TCL72396.1"/>
    </source>
</evidence>
<evidence type="ECO:0000256" key="7">
    <source>
        <dbReference type="ARBA" id="ARBA00023237"/>
    </source>
</evidence>
<keyword evidence="3" id="KW-0813">Transport</keyword>
<dbReference type="RefSeq" id="WP_132013607.1">
    <property type="nucleotide sequence ID" value="NZ_SLUN01000006.1"/>
</dbReference>
<keyword evidence="5" id="KW-0812">Transmembrane</keyword>
<dbReference type="PANTHER" id="PTHR30026">
    <property type="entry name" value="OUTER MEMBRANE PROTEIN TOLC"/>
    <property type="match status" value="1"/>
</dbReference>
<dbReference type="SUPFAM" id="SSF56954">
    <property type="entry name" value="Outer membrane efflux proteins (OEP)"/>
    <property type="match status" value="1"/>
</dbReference>
<keyword evidence="10" id="KW-1185">Reference proteome</keyword>
<dbReference type="AlphaFoldDB" id="A0A4R1S014"/>
<organism evidence="9 10">
    <name type="scientific">Hydrogenispora ethanolica</name>
    <dbReference type="NCBI Taxonomy" id="1082276"/>
    <lineage>
        <taxon>Bacteria</taxon>
        <taxon>Bacillati</taxon>
        <taxon>Bacillota</taxon>
        <taxon>Hydrogenispora</taxon>
    </lineage>
</organism>
<dbReference type="InterPro" id="IPR003423">
    <property type="entry name" value="OMP_efflux"/>
</dbReference>
<gene>
    <name evidence="9" type="ORF">EDC14_1006106</name>
</gene>
<reference evidence="9 10" key="1">
    <citation type="submission" date="2019-03" db="EMBL/GenBank/DDBJ databases">
        <title>Genomic Encyclopedia of Type Strains, Phase IV (KMG-IV): sequencing the most valuable type-strain genomes for metagenomic binning, comparative biology and taxonomic classification.</title>
        <authorList>
            <person name="Goeker M."/>
        </authorList>
    </citation>
    <scope>NUCLEOTIDE SEQUENCE [LARGE SCALE GENOMIC DNA]</scope>
    <source>
        <strain evidence="9 10">LX-B</strain>
    </source>
</reference>
<evidence type="ECO:0000256" key="5">
    <source>
        <dbReference type="ARBA" id="ARBA00022692"/>
    </source>
</evidence>
<sequence>MLRKALIPFLIVSGMMLPALAAAAAADTPPPTRVLSLETCLQLGFANSRELQQEAQNMKVAQESVNQAAAGFRPTVDYSVSRVQQTAGTDYNSGTVSIDLPLLNRGKLSNSLRVALLGLDSAKEDERQTRLQLTYDIKAGFYDLWLKEQQLAVAQASYDNLGQHYQQVEKYYQVGKKSQYELLEAEVSWKQQKAEVISAKSEVALARLTLATLIGIDKDQAFQLAYDSAMGQIPAQVNLTLNPLLEKAYRQRPDMIQGEQAIQIAQYNVEIAKANLNPALSLSGTHADSTDNWQYVLGVSGTLYDGKVTASKVKAAEETLQLARINAAKTRDSARENIQKALQTVQVDWEKAGAYQANVELAKEDLRMTEIRYNAGVATIMDVRDRQLALDEAQDQYYQAVSSYRTGLAKLELELGN</sequence>
<proteinExistence type="inferred from homology"/>
<dbReference type="GO" id="GO:0015562">
    <property type="term" value="F:efflux transmembrane transporter activity"/>
    <property type="evidence" value="ECO:0007669"/>
    <property type="project" value="InterPro"/>
</dbReference>
<dbReference type="PANTHER" id="PTHR30026:SF20">
    <property type="entry name" value="OUTER MEMBRANE PROTEIN TOLC"/>
    <property type="match status" value="1"/>
</dbReference>
<dbReference type="GO" id="GO:1990281">
    <property type="term" value="C:efflux pump complex"/>
    <property type="evidence" value="ECO:0007669"/>
    <property type="project" value="TreeGrafter"/>
</dbReference>
<dbReference type="Proteomes" id="UP000295008">
    <property type="component" value="Unassembled WGS sequence"/>
</dbReference>
<evidence type="ECO:0000313" key="10">
    <source>
        <dbReference type="Proteomes" id="UP000295008"/>
    </source>
</evidence>
<dbReference type="Gene3D" id="1.20.1600.10">
    <property type="entry name" value="Outer membrane efflux proteins (OEP)"/>
    <property type="match status" value="1"/>
</dbReference>
<comment type="similarity">
    <text evidence="2">Belongs to the outer membrane factor (OMF) (TC 1.B.17) family.</text>
</comment>
<evidence type="ECO:0000256" key="6">
    <source>
        <dbReference type="ARBA" id="ARBA00023136"/>
    </source>
</evidence>
<name>A0A4R1S014_HYDET</name>
<dbReference type="InterPro" id="IPR051906">
    <property type="entry name" value="TolC-like"/>
</dbReference>
<keyword evidence="6" id="KW-0472">Membrane</keyword>
<dbReference type="OrthoDB" id="2475361at2"/>
<protein>
    <submittedName>
        <fullName evidence="9">Outer membrane protein TolC</fullName>
    </submittedName>
</protein>
<dbReference type="GO" id="GO:0015288">
    <property type="term" value="F:porin activity"/>
    <property type="evidence" value="ECO:0007669"/>
    <property type="project" value="TreeGrafter"/>
</dbReference>
<evidence type="ECO:0000256" key="8">
    <source>
        <dbReference type="SAM" id="SignalP"/>
    </source>
</evidence>
<dbReference type="Pfam" id="PF02321">
    <property type="entry name" value="OEP"/>
    <property type="match status" value="2"/>
</dbReference>
<dbReference type="GO" id="GO:0009279">
    <property type="term" value="C:cell outer membrane"/>
    <property type="evidence" value="ECO:0007669"/>
    <property type="project" value="UniProtKB-SubCell"/>
</dbReference>
<keyword evidence="7" id="KW-0998">Cell outer membrane</keyword>